<organism evidence="1 2">
    <name type="scientific">Fibrobacter succinogenes</name>
    <name type="common">Bacteroides succinogenes</name>
    <dbReference type="NCBI Taxonomy" id="833"/>
    <lineage>
        <taxon>Bacteria</taxon>
        <taxon>Pseudomonadati</taxon>
        <taxon>Fibrobacterota</taxon>
        <taxon>Fibrobacteria</taxon>
        <taxon>Fibrobacterales</taxon>
        <taxon>Fibrobacteraceae</taxon>
        <taxon>Fibrobacter</taxon>
    </lineage>
</organism>
<dbReference type="EMBL" id="UHJL01000003">
    <property type="protein sequence ID" value="SUQ24821.1"/>
    <property type="molecule type" value="Genomic_DNA"/>
</dbReference>
<name>A0A380S8J8_FIBSU</name>
<gene>
    <name evidence="1" type="ORF">SAMN05661053_2235</name>
</gene>
<dbReference type="Proteomes" id="UP000255423">
    <property type="component" value="Unassembled WGS sequence"/>
</dbReference>
<evidence type="ECO:0000313" key="2">
    <source>
        <dbReference type="Proteomes" id="UP000255423"/>
    </source>
</evidence>
<proteinExistence type="predicted"/>
<evidence type="ECO:0000313" key="1">
    <source>
        <dbReference type="EMBL" id="SUQ24821.1"/>
    </source>
</evidence>
<reference evidence="1 2" key="1">
    <citation type="submission" date="2017-08" db="EMBL/GenBank/DDBJ databases">
        <authorList>
            <person name="de Groot N.N."/>
        </authorList>
    </citation>
    <scope>NUCLEOTIDE SEQUENCE [LARGE SCALE GENOMIC DNA]</scope>
    <source>
        <strain evidence="1 2">HM2</strain>
    </source>
</reference>
<sequence>MRRYLTYTGSILCVGNDMISRIFKKECFEPVARKYWEKLVCGLIVPGERGCAPSEGEVLCAYNEMKSCYSGCKCNVVRSGKSQGDALQRDMFQQGDKICGIRVVAELSAANSSIEFVLADSLYYVHFKTDGIDSFSHRVDTCDLSQTMTNIKEFIDNFPAYLAALENEKVEFEKKAKLKEISRLSLKTCVAQMMSQLGYEWNLADRGKFFLLQIELGEKRMVEISLNDKNFTKRIPAIPEVIKSVESLLETLPFPVDISMTKGILKL</sequence>
<protein>
    <submittedName>
        <fullName evidence="1">Uncharacterized protein</fullName>
    </submittedName>
</protein>
<dbReference type="RefSeq" id="WP_258285883.1">
    <property type="nucleotide sequence ID" value="NZ_UHJL01000003.1"/>
</dbReference>
<dbReference type="AlphaFoldDB" id="A0A380S8J8"/>
<accession>A0A380S8J8</accession>